<dbReference type="InterPro" id="IPR012675">
    <property type="entry name" value="Beta-grasp_dom_sf"/>
</dbReference>
<dbReference type="PROSITE" id="PS51085">
    <property type="entry name" value="2FE2S_FER_2"/>
    <property type="match status" value="1"/>
</dbReference>
<keyword evidence="4" id="KW-1185">Reference proteome</keyword>
<protein>
    <submittedName>
        <fullName evidence="3">2Fe-2S iron-sulfur cluster binding domain-containing protein</fullName>
    </submittedName>
</protein>
<dbReference type="Gene3D" id="3.10.20.30">
    <property type="match status" value="1"/>
</dbReference>
<dbReference type="GO" id="GO:0051536">
    <property type="term" value="F:iron-sulfur cluster binding"/>
    <property type="evidence" value="ECO:0007669"/>
    <property type="project" value="InterPro"/>
</dbReference>
<gene>
    <name evidence="3" type="ORF">SAMN02745729_10431</name>
</gene>
<dbReference type="RefSeq" id="WP_091824646.1">
    <property type="nucleotide sequence ID" value="NZ_FNRJ01000004.1"/>
</dbReference>
<dbReference type="Pfam" id="PF00111">
    <property type="entry name" value="Fer2"/>
    <property type="match status" value="1"/>
</dbReference>
<dbReference type="SUPFAM" id="SSF54292">
    <property type="entry name" value="2Fe-2S ferredoxin-like"/>
    <property type="match status" value="1"/>
</dbReference>
<dbReference type="OrthoDB" id="9133614at2"/>
<dbReference type="EMBL" id="FNRJ01000004">
    <property type="protein sequence ID" value="SEA50400.1"/>
    <property type="molecule type" value="Genomic_DNA"/>
</dbReference>
<feature type="domain" description="2Fe-2S ferredoxin-type" evidence="2">
    <location>
        <begin position="16"/>
        <end position="107"/>
    </location>
</feature>
<feature type="region of interest" description="Disordered" evidence="1">
    <location>
        <begin position="1"/>
        <end position="25"/>
    </location>
</feature>
<sequence length="119" mass="13007">MNNNYNASTPETPQRHRIELTDEETSFNASSELSLLVAMERAGQALIPVGCRGGGCGKCRIRILKGEYFSKRMSRAWVSPEQEAEGTVLACRVYARSNLTIEPDPPEVATSCGKADRAS</sequence>
<evidence type="ECO:0000313" key="4">
    <source>
        <dbReference type="Proteomes" id="UP000242469"/>
    </source>
</evidence>
<feature type="compositionally biased region" description="Polar residues" evidence="1">
    <location>
        <begin position="1"/>
        <end position="12"/>
    </location>
</feature>
<evidence type="ECO:0000259" key="2">
    <source>
        <dbReference type="PROSITE" id="PS51085"/>
    </source>
</evidence>
<name>A0A1H4BQQ9_9GAMM</name>
<evidence type="ECO:0000256" key="1">
    <source>
        <dbReference type="SAM" id="MobiDB-lite"/>
    </source>
</evidence>
<organism evidence="3 4">
    <name type="scientific">Marinobacterium iners DSM 11526</name>
    <dbReference type="NCBI Taxonomy" id="1122198"/>
    <lineage>
        <taxon>Bacteria</taxon>
        <taxon>Pseudomonadati</taxon>
        <taxon>Pseudomonadota</taxon>
        <taxon>Gammaproteobacteria</taxon>
        <taxon>Oceanospirillales</taxon>
        <taxon>Oceanospirillaceae</taxon>
        <taxon>Marinobacterium</taxon>
    </lineage>
</organism>
<dbReference type="AlphaFoldDB" id="A0A1H4BQQ9"/>
<evidence type="ECO:0000313" key="3">
    <source>
        <dbReference type="EMBL" id="SEA50400.1"/>
    </source>
</evidence>
<dbReference type="CDD" id="cd00207">
    <property type="entry name" value="fer2"/>
    <property type="match status" value="1"/>
</dbReference>
<dbReference type="STRING" id="1122198.SAMN02745729_10431"/>
<dbReference type="InterPro" id="IPR036010">
    <property type="entry name" value="2Fe-2S_ferredoxin-like_sf"/>
</dbReference>
<reference evidence="4" key="1">
    <citation type="submission" date="2016-10" db="EMBL/GenBank/DDBJ databases">
        <authorList>
            <person name="Varghese N."/>
            <person name="Submissions S."/>
        </authorList>
    </citation>
    <scope>NUCLEOTIDE SEQUENCE [LARGE SCALE GENOMIC DNA]</scope>
    <source>
        <strain evidence="4">DSM 11526</strain>
    </source>
</reference>
<proteinExistence type="predicted"/>
<accession>A0A1H4BQQ9</accession>
<dbReference type="InterPro" id="IPR001041">
    <property type="entry name" value="2Fe-2S_ferredoxin-type"/>
</dbReference>
<dbReference type="Proteomes" id="UP000242469">
    <property type="component" value="Unassembled WGS sequence"/>
</dbReference>